<protein>
    <submittedName>
        <fullName evidence="12">Uncharacterized protein</fullName>
    </submittedName>
</protein>
<comment type="subcellular location">
    <subcellularLocation>
        <location evidence="1">Endoplasmic reticulum membrane</location>
        <topology evidence="1">Single-pass type IV membrane protein</topology>
    </subcellularLocation>
</comment>
<keyword evidence="5" id="KW-0256">Endoplasmic reticulum</keyword>
<feature type="region of interest" description="Disordered" evidence="10">
    <location>
        <begin position="102"/>
        <end position="129"/>
    </location>
</feature>
<dbReference type="PANTHER" id="PTHR13050:SF7">
    <property type="entry name" value="VESICLE TRANSPORT PROTEIN USE1"/>
    <property type="match status" value="1"/>
</dbReference>
<dbReference type="OrthoDB" id="4506189at2759"/>
<dbReference type="GO" id="GO:0005789">
    <property type="term" value="C:endoplasmic reticulum membrane"/>
    <property type="evidence" value="ECO:0007669"/>
    <property type="project" value="UniProtKB-SubCell"/>
</dbReference>
<dbReference type="GO" id="GO:0005484">
    <property type="term" value="F:SNAP receptor activity"/>
    <property type="evidence" value="ECO:0007669"/>
    <property type="project" value="TreeGrafter"/>
</dbReference>
<evidence type="ECO:0000256" key="7">
    <source>
        <dbReference type="ARBA" id="ARBA00022927"/>
    </source>
</evidence>
<dbReference type="AlphaFoldDB" id="A0A166PX53"/>
<gene>
    <name evidence="12" type="ORF">FIBSPDRAFT_918188</name>
</gene>
<evidence type="ECO:0000256" key="11">
    <source>
        <dbReference type="SAM" id="Phobius"/>
    </source>
</evidence>
<keyword evidence="3" id="KW-0813">Transport</keyword>
<evidence type="ECO:0000256" key="4">
    <source>
        <dbReference type="ARBA" id="ARBA00022692"/>
    </source>
</evidence>
<evidence type="ECO:0000256" key="9">
    <source>
        <dbReference type="ARBA" id="ARBA00023136"/>
    </source>
</evidence>
<feature type="region of interest" description="Disordered" evidence="10">
    <location>
        <begin position="179"/>
        <end position="201"/>
    </location>
</feature>
<sequence length="297" mass="32585">MNLPTTEQLVHDRINLGRLVKRLESSIQNDTWDQDRGSDTWIKAQGTLQRIKHARQLLKNVEADDPNPSSPKSAQRYRDIRIALDKTEDFIVAVDKRVTPKRSRPQSLLSTLPIPVPESTTPEEASSPTLHVQTLLPADEVHQPLTDDLLLSAAETSALPAAPSEHHALPSISHSAIPASASTFPPSTLSQRPAKAPTPAFAQNSAALQQELSDQLVQMSAQLKRNAVHFSESLAKDQGVVDDAQLKLEGNYDVMKKERLRVRDLRGKTGSTTCLVVMSVVAVLVAFIIMVLLIRAT</sequence>
<proteinExistence type="inferred from homology"/>
<evidence type="ECO:0000256" key="5">
    <source>
        <dbReference type="ARBA" id="ARBA00022824"/>
    </source>
</evidence>
<feature type="compositionally biased region" description="Polar residues" evidence="10">
    <location>
        <begin position="118"/>
        <end position="129"/>
    </location>
</feature>
<keyword evidence="8 11" id="KW-1133">Transmembrane helix</keyword>
<dbReference type="CDD" id="cd15860">
    <property type="entry name" value="SNARE_USE1"/>
    <property type="match status" value="1"/>
</dbReference>
<evidence type="ECO:0000256" key="2">
    <source>
        <dbReference type="ARBA" id="ARBA00007891"/>
    </source>
</evidence>
<evidence type="ECO:0000256" key="10">
    <source>
        <dbReference type="SAM" id="MobiDB-lite"/>
    </source>
</evidence>
<keyword evidence="9 11" id="KW-0472">Membrane</keyword>
<evidence type="ECO:0000256" key="3">
    <source>
        <dbReference type="ARBA" id="ARBA00022448"/>
    </source>
</evidence>
<dbReference type="Pfam" id="PF09753">
    <property type="entry name" value="Use1"/>
    <property type="match status" value="1"/>
</dbReference>
<name>A0A166PX53_9AGAM</name>
<evidence type="ECO:0000256" key="1">
    <source>
        <dbReference type="ARBA" id="ARBA00004163"/>
    </source>
</evidence>
<keyword evidence="6" id="KW-0931">ER-Golgi transport</keyword>
<dbReference type="STRING" id="436010.A0A166PX53"/>
<organism evidence="12">
    <name type="scientific">Athelia psychrophila</name>
    <dbReference type="NCBI Taxonomy" id="1759441"/>
    <lineage>
        <taxon>Eukaryota</taxon>
        <taxon>Fungi</taxon>
        <taxon>Dikarya</taxon>
        <taxon>Basidiomycota</taxon>
        <taxon>Agaricomycotina</taxon>
        <taxon>Agaricomycetes</taxon>
        <taxon>Agaricomycetidae</taxon>
        <taxon>Atheliales</taxon>
        <taxon>Atheliaceae</taxon>
        <taxon>Athelia</taxon>
    </lineage>
</organism>
<accession>A0A166PX53</accession>
<dbReference type="InterPro" id="IPR019150">
    <property type="entry name" value="Vesicle_transport_protein_Use1"/>
</dbReference>
<dbReference type="GO" id="GO:0031201">
    <property type="term" value="C:SNARE complex"/>
    <property type="evidence" value="ECO:0007669"/>
    <property type="project" value="TreeGrafter"/>
</dbReference>
<evidence type="ECO:0000256" key="6">
    <source>
        <dbReference type="ARBA" id="ARBA00022892"/>
    </source>
</evidence>
<reference evidence="12" key="1">
    <citation type="journal article" date="2016" name="Mol. Biol. Evol.">
        <title>Comparative Genomics of Early-Diverging Mushroom-Forming Fungi Provides Insights into the Origins of Lignocellulose Decay Capabilities.</title>
        <authorList>
            <person name="Nagy L.G."/>
            <person name="Riley R."/>
            <person name="Tritt A."/>
            <person name="Adam C."/>
            <person name="Daum C."/>
            <person name="Floudas D."/>
            <person name="Sun H."/>
            <person name="Yadav J.S."/>
            <person name="Pangilinan J."/>
            <person name="Larsson K.H."/>
            <person name="Matsuura K."/>
            <person name="Barry K."/>
            <person name="Labutti K."/>
            <person name="Kuo R."/>
            <person name="Ohm R.A."/>
            <person name="Bhattacharya S.S."/>
            <person name="Shirouzu T."/>
            <person name="Yoshinaga Y."/>
            <person name="Martin F.M."/>
            <person name="Grigoriev I.V."/>
            <person name="Hibbett D.S."/>
        </authorList>
    </citation>
    <scope>NUCLEOTIDE SEQUENCE [LARGE SCALE GENOMIC DNA]</scope>
    <source>
        <strain evidence="12">CBS 109695</strain>
    </source>
</reference>
<comment type="similarity">
    <text evidence="2">Belongs to the USE1 family.</text>
</comment>
<dbReference type="PANTHER" id="PTHR13050">
    <property type="entry name" value="USE1-LIKE PROTEIN"/>
    <property type="match status" value="1"/>
</dbReference>
<evidence type="ECO:0000313" key="12">
    <source>
        <dbReference type="EMBL" id="KZP26540.1"/>
    </source>
</evidence>
<dbReference type="EMBL" id="KV417514">
    <property type="protein sequence ID" value="KZP26540.1"/>
    <property type="molecule type" value="Genomic_DNA"/>
</dbReference>
<dbReference type="GO" id="GO:0006890">
    <property type="term" value="P:retrograde vesicle-mediated transport, Golgi to endoplasmic reticulum"/>
    <property type="evidence" value="ECO:0007669"/>
    <property type="project" value="TreeGrafter"/>
</dbReference>
<keyword evidence="4 11" id="KW-0812">Transmembrane</keyword>
<feature type="transmembrane region" description="Helical" evidence="11">
    <location>
        <begin position="275"/>
        <end position="294"/>
    </location>
</feature>
<keyword evidence="7" id="KW-0653">Protein transport</keyword>
<dbReference type="GO" id="GO:0015031">
    <property type="term" value="P:protein transport"/>
    <property type="evidence" value="ECO:0007669"/>
    <property type="project" value="UniProtKB-KW"/>
</dbReference>
<evidence type="ECO:0000256" key="8">
    <source>
        <dbReference type="ARBA" id="ARBA00022989"/>
    </source>
</evidence>